<keyword evidence="3 5" id="KW-0862">Zinc</keyword>
<keyword evidence="2 5" id="KW-0479">Metal-binding</keyword>
<organism evidence="7 8">
    <name type="scientific">Stachybotrys chartarum (strain CBS 109288 / IBT 7711)</name>
    <name type="common">Toxic black mold</name>
    <name type="synonym">Stilbospora chartarum</name>
    <dbReference type="NCBI Taxonomy" id="1280523"/>
    <lineage>
        <taxon>Eukaryota</taxon>
        <taxon>Fungi</taxon>
        <taxon>Dikarya</taxon>
        <taxon>Ascomycota</taxon>
        <taxon>Pezizomycotina</taxon>
        <taxon>Sordariomycetes</taxon>
        <taxon>Hypocreomycetidae</taxon>
        <taxon>Hypocreales</taxon>
        <taxon>Stachybotryaceae</taxon>
        <taxon>Stachybotrys</taxon>
    </lineage>
</organism>
<evidence type="ECO:0000256" key="5">
    <source>
        <dbReference type="RuleBase" id="RU361277"/>
    </source>
</evidence>
<comment type="cofactor">
    <cofactor evidence="1 5">
        <name>Zn(2+)</name>
        <dbReference type="ChEBI" id="CHEBI:29105"/>
    </cofactor>
</comment>
<accession>A0A084B7N3</accession>
<dbReference type="InterPro" id="IPR020843">
    <property type="entry name" value="ER"/>
</dbReference>
<evidence type="ECO:0000256" key="2">
    <source>
        <dbReference type="ARBA" id="ARBA00022723"/>
    </source>
</evidence>
<reference evidence="7 8" key="1">
    <citation type="journal article" date="2014" name="BMC Genomics">
        <title>Comparative genome sequencing reveals chemotype-specific gene clusters in the toxigenic black mold Stachybotrys.</title>
        <authorList>
            <person name="Semeiks J."/>
            <person name="Borek D."/>
            <person name="Otwinowski Z."/>
            <person name="Grishin N.V."/>
        </authorList>
    </citation>
    <scope>NUCLEOTIDE SEQUENCE [LARGE SCALE GENOMIC DNA]</scope>
    <source>
        <strain evidence="8">CBS 109288 / IBT 7711</strain>
    </source>
</reference>
<dbReference type="PROSITE" id="PS00059">
    <property type="entry name" value="ADH_ZINC"/>
    <property type="match status" value="1"/>
</dbReference>
<dbReference type="AlphaFoldDB" id="A0A084B7N3"/>
<dbReference type="InterPro" id="IPR036291">
    <property type="entry name" value="NAD(P)-bd_dom_sf"/>
</dbReference>
<dbReference type="InterPro" id="IPR013149">
    <property type="entry name" value="ADH-like_C"/>
</dbReference>
<dbReference type="Gene3D" id="3.40.50.720">
    <property type="entry name" value="NAD(P)-binding Rossmann-like Domain"/>
    <property type="match status" value="1"/>
</dbReference>
<protein>
    <recommendedName>
        <fullName evidence="6">Enoyl reductase (ER) domain-containing protein</fullName>
    </recommendedName>
</protein>
<dbReference type="InterPro" id="IPR011032">
    <property type="entry name" value="GroES-like_sf"/>
</dbReference>
<keyword evidence="8" id="KW-1185">Reference proteome</keyword>
<dbReference type="InterPro" id="IPR047109">
    <property type="entry name" value="CAD-like"/>
</dbReference>
<dbReference type="Gene3D" id="3.90.180.10">
    <property type="entry name" value="Medium-chain alcohol dehydrogenases, catalytic domain"/>
    <property type="match status" value="1"/>
</dbReference>
<dbReference type="Proteomes" id="UP000028045">
    <property type="component" value="Unassembled WGS sequence"/>
</dbReference>
<dbReference type="FunFam" id="3.40.50.720:FF:000022">
    <property type="entry name" value="Cinnamyl alcohol dehydrogenase"/>
    <property type="match status" value="1"/>
</dbReference>
<name>A0A084B7N3_STACB</name>
<dbReference type="EMBL" id="KL647832">
    <property type="protein sequence ID" value="KEY73562.1"/>
    <property type="molecule type" value="Genomic_DNA"/>
</dbReference>
<dbReference type="PANTHER" id="PTHR42683">
    <property type="entry name" value="ALDEHYDE REDUCTASE"/>
    <property type="match status" value="1"/>
</dbReference>
<dbReference type="SMART" id="SM00829">
    <property type="entry name" value="PKS_ER"/>
    <property type="match status" value="1"/>
</dbReference>
<dbReference type="SUPFAM" id="SSF50129">
    <property type="entry name" value="GroES-like"/>
    <property type="match status" value="1"/>
</dbReference>
<feature type="domain" description="Enoyl reductase (ER)" evidence="6">
    <location>
        <begin position="10"/>
        <end position="329"/>
    </location>
</feature>
<dbReference type="SUPFAM" id="SSF51735">
    <property type="entry name" value="NAD(P)-binding Rossmann-fold domains"/>
    <property type="match status" value="1"/>
</dbReference>
<gene>
    <name evidence="7" type="ORF">S7711_09822</name>
</gene>
<keyword evidence="4" id="KW-0560">Oxidoreductase</keyword>
<dbReference type="HOGENOM" id="CLU_026673_20_2_1"/>
<evidence type="ECO:0000256" key="3">
    <source>
        <dbReference type="ARBA" id="ARBA00022833"/>
    </source>
</evidence>
<evidence type="ECO:0000313" key="8">
    <source>
        <dbReference type="Proteomes" id="UP000028045"/>
    </source>
</evidence>
<evidence type="ECO:0000256" key="1">
    <source>
        <dbReference type="ARBA" id="ARBA00001947"/>
    </source>
</evidence>
<dbReference type="GO" id="GO:0008270">
    <property type="term" value="F:zinc ion binding"/>
    <property type="evidence" value="ECO:0007669"/>
    <property type="project" value="InterPro"/>
</dbReference>
<comment type="similarity">
    <text evidence="5">Belongs to the zinc-containing alcohol dehydrogenase family.</text>
</comment>
<evidence type="ECO:0000313" key="7">
    <source>
        <dbReference type="EMBL" id="KEY73562.1"/>
    </source>
</evidence>
<dbReference type="OrthoDB" id="1879366at2759"/>
<dbReference type="Pfam" id="PF08240">
    <property type="entry name" value="ADH_N"/>
    <property type="match status" value="1"/>
</dbReference>
<evidence type="ECO:0000259" key="6">
    <source>
        <dbReference type="SMART" id="SM00829"/>
    </source>
</evidence>
<proteinExistence type="inferred from homology"/>
<dbReference type="InterPro" id="IPR013154">
    <property type="entry name" value="ADH-like_N"/>
</dbReference>
<dbReference type="GO" id="GO:0016616">
    <property type="term" value="F:oxidoreductase activity, acting on the CH-OH group of donors, NAD or NADP as acceptor"/>
    <property type="evidence" value="ECO:0007669"/>
    <property type="project" value="InterPro"/>
</dbReference>
<dbReference type="CDD" id="cd05283">
    <property type="entry name" value="CAD1"/>
    <property type="match status" value="1"/>
</dbReference>
<dbReference type="InterPro" id="IPR002328">
    <property type="entry name" value="ADH_Zn_CS"/>
</dbReference>
<dbReference type="Pfam" id="PF00107">
    <property type="entry name" value="ADH_zinc_N"/>
    <property type="match status" value="1"/>
</dbReference>
<sequence>MSVSFGVFRGSAEGKIVPDQVSRSLQPHEVYIKTTHSGLCGTDEHYLKSGQVLGHEGIGIVKQVGSDVTSVKTGDRVGFGYTHEICANCDNCATGWDQFCRNQKQYGFHDLDNGTFSSGAVWDAKCVYRIPDGYDSIHAAPLMCAGATIWTVLSDYGVRAGQRVAVMGIGGLGHLAIKLAAAMGCYVVVLSSSENKRQEAMDYGASEFHVFRSGGAAPEGFQPVKHLLLCGSGSVDYPNLIPLMDTHGCIYPLTVAFEPARVPMLALNMKGIKVQGSLVASRNSIRSLLDFAARKNITPTVMMFPLTTEGIEDAMQKLKDGKIRYRAVLVRE</sequence>
<evidence type="ECO:0000256" key="4">
    <source>
        <dbReference type="ARBA" id="ARBA00023002"/>
    </source>
</evidence>